<evidence type="ECO:0000256" key="2">
    <source>
        <dbReference type="ARBA" id="ARBA00001946"/>
    </source>
</evidence>
<reference evidence="8 11" key="3">
    <citation type="submission" date="2018-08" db="EMBL/GenBank/DDBJ databases">
        <title>Complete genome of the Arcobacter marinus type strain JCM 15502.</title>
        <authorList>
            <person name="Miller W.G."/>
            <person name="Yee E."/>
            <person name="Huynh S."/>
            <person name="Parker C.T."/>
        </authorList>
    </citation>
    <scope>NUCLEOTIDE SEQUENCE [LARGE SCALE GENOMIC DNA]</scope>
    <source>
        <strain evidence="8 11">JCM 15502</strain>
    </source>
</reference>
<dbReference type="GO" id="GO:0046872">
    <property type="term" value="F:metal ion binding"/>
    <property type="evidence" value="ECO:0007669"/>
    <property type="project" value="UniProtKB-KW"/>
</dbReference>
<evidence type="ECO:0000313" key="8">
    <source>
        <dbReference type="EMBL" id="AXX87798.1"/>
    </source>
</evidence>
<dbReference type="PANTHER" id="PTHR12992">
    <property type="entry name" value="NUDIX HYDROLASE"/>
    <property type="match status" value="1"/>
</dbReference>
<evidence type="ECO:0000256" key="4">
    <source>
        <dbReference type="ARBA" id="ARBA00022801"/>
    </source>
</evidence>
<proteinExistence type="predicted"/>
<name>A0A347TMH0_9BACT</name>
<feature type="domain" description="Nudix hydrolase" evidence="7">
    <location>
        <begin position="25"/>
        <end position="197"/>
    </location>
</feature>
<dbReference type="GO" id="GO:0010945">
    <property type="term" value="F:coenzyme A diphosphatase activity"/>
    <property type="evidence" value="ECO:0007669"/>
    <property type="project" value="InterPro"/>
</dbReference>
<gene>
    <name evidence="8" type="ORF">AMRN_2083</name>
    <name evidence="9" type="ORF">CPH92_01140</name>
</gene>
<comment type="cofactor">
    <cofactor evidence="1">
        <name>Mn(2+)</name>
        <dbReference type="ChEBI" id="CHEBI:29035"/>
    </cofactor>
</comment>
<dbReference type="Pfam" id="PF00293">
    <property type="entry name" value="NUDIX"/>
    <property type="match status" value="1"/>
</dbReference>
<reference evidence="10" key="1">
    <citation type="submission" date="2017-09" db="EMBL/GenBank/DDBJ databases">
        <title>Arcobacter canalis sp. nov., a new species isolated from a water canal contaminated with urban sewage.</title>
        <authorList>
            <person name="Perez-Cataluna A."/>
            <person name="Salas-Masso N."/>
            <person name="Figueras M.J."/>
        </authorList>
    </citation>
    <scope>NUCLEOTIDE SEQUENCE [LARGE SCALE GENOMIC DNA]</scope>
    <source>
        <strain evidence="10">CECT 7727</strain>
    </source>
</reference>
<reference evidence="9" key="2">
    <citation type="submission" date="2017-09" db="EMBL/GenBank/DDBJ databases">
        <authorList>
            <person name="Perez-Cataluna A."/>
            <person name="Figueras M.J."/>
            <person name="Salas-Masso N."/>
        </authorList>
    </citation>
    <scope>NUCLEOTIDE SEQUENCE</scope>
    <source>
        <strain evidence="9">CECT 7727</strain>
    </source>
</reference>
<evidence type="ECO:0000256" key="1">
    <source>
        <dbReference type="ARBA" id="ARBA00001936"/>
    </source>
</evidence>
<dbReference type="CDD" id="cd03426">
    <property type="entry name" value="NUDIX_CoAse_Nudt7"/>
    <property type="match status" value="1"/>
</dbReference>
<dbReference type="PROSITE" id="PS51462">
    <property type="entry name" value="NUDIX"/>
    <property type="match status" value="1"/>
</dbReference>
<keyword evidence="4" id="KW-0378">Hydrolase</keyword>
<organism evidence="8 11">
    <name type="scientific">Malaciobacter marinus</name>
    <dbReference type="NCBI Taxonomy" id="505249"/>
    <lineage>
        <taxon>Bacteria</taxon>
        <taxon>Pseudomonadati</taxon>
        <taxon>Campylobacterota</taxon>
        <taxon>Epsilonproteobacteria</taxon>
        <taxon>Campylobacterales</taxon>
        <taxon>Arcobacteraceae</taxon>
        <taxon>Malaciobacter</taxon>
    </lineage>
</organism>
<protein>
    <submittedName>
        <fullName evidence="8">Coenzyme A pyrophosphatase</fullName>
    </submittedName>
</protein>
<keyword evidence="3" id="KW-0479">Metal-binding</keyword>
<evidence type="ECO:0000256" key="3">
    <source>
        <dbReference type="ARBA" id="ARBA00022723"/>
    </source>
</evidence>
<dbReference type="KEGG" id="amar:AMRN_2083"/>
<dbReference type="Proteomes" id="UP000264693">
    <property type="component" value="Chromosome"/>
</dbReference>
<accession>A0A347TMH0</accession>
<dbReference type="InterPro" id="IPR000086">
    <property type="entry name" value="NUDIX_hydrolase_dom"/>
</dbReference>
<dbReference type="EMBL" id="NXAO01000005">
    <property type="protein sequence ID" value="PHO16512.1"/>
    <property type="molecule type" value="Genomic_DNA"/>
</dbReference>
<keyword evidence="10" id="KW-1185">Reference proteome</keyword>
<keyword evidence="6" id="KW-0464">Manganese</keyword>
<dbReference type="InterPro" id="IPR045121">
    <property type="entry name" value="CoAse"/>
</dbReference>
<evidence type="ECO:0000259" key="7">
    <source>
        <dbReference type="PROSITE" id="PS51462"/>
    </source>
</evidence>
<evidence type="ECO:0000313" key="11">
    <source>
        <dbReference type="Proteomes" id="UP000264693"/>
    </source>
</evidence>
<evidence type="ECO:0000313" key="10">
    <source>
        <dbReference type="Proteomes" id="UP000224740"/>
    </source>
</evidence>
<evidence type="ECO:0000313" key="9">
    <source>
        <dbReference type="EMBL" id="PHO16512.1"/>
    </source>
</evidence>
<evidence type="ECO:0000256" key="6">
    <source>
        <dbReference type="ARBA" id="ARBA00023211"/>
    </source>
</evidence>
<dbReference type="InterPro" id="IPR015797">
    <property type="entry name" value="NUDIX_hydrolase-like_dom_sf"/>
</dbReference>
<dbReference type="Gene3D" id="3.90.79.10">
    <property type="entry name" value="Nucleoside Triphosphate Pyrophosphohydrolase"/>
    <property type="match status" value="1"/>
</dbReference>
<dbReference type="RefSeq" id="WP_099309974.1">
    <property type="nucleotide sequence ID" value="NZ_CP032101.1"/>
</dbReference>
<dbReference type="EMBL" id="CP032101">
    <property type="protein sequence ID" value="AXX87798.1"/>
    <property type="molecule type" value="Genomic_DNA"/>
</dbReference>
<dbReference type="Proteomes" id="UP000224740">
    <property type="component" value="Unassembled WGS sequence"/>
</dbReference>
<dbReference type="SUPFAM" id="SSF55811">
    <property type="entry name" value="Nudix"/>
    <property type="match status" value="1"/>
</dbReference>
<evidence type="ECO:0000256" key="5">
    <source>
        <dbReference type="ARBA" id="ARBA00022842"/>
    </source>
</evidence>
<dbReference type="AlphaFoldDB" id="A0A347TMH0"/>
<dbReference type="PANTHER" id="PTHR12992:SF11">
    <property type="entry name" value="MITOCHONDRIAL COENZYME A DIPHOSPHATASE NUDT8"/>
    <property type="match status" value="1"/>
</dbReference>
<sequence>MKKKDLKKMLSNLPKHPNILGRHRLFNSAVLILLVKKEGEYHILFQKRAANISQGGDICFPGGGFEKEHDKNFKQTALRETKEELGIKKKDIKIVGQLDTMVAPIGAVVEVFVGVIKKKTLKTMKIDKSEVEKTILIPLSFFKKNKAVEYTLRSEVKPYHINEKGEKEIYFPVEELNLPKFYHEPWGNKRHKVWVYKYKNNVIWGMTSIILLDFLNKY</sequence>
<comment type="cofactor">
    <cofactor evidence="2">
        <name>Mg(2+)</name>
        <dbReference type="ChEBI" id="CHEBI:18420"/>
    </cofactor>
</comment>
<keyword evidence="5" id="KW-0460">Magnesium</keyword>